<feature type="region of interest" description="Disordered" evidence="1">
    <location>
        <begin position="1"/>
        <end position="55"/>
    </location>
</feature>
<feature type="compositionally biased region" description="Basic and acidic residues" evidence="1">
    <location>
        <begin position="11"/>
        <end position="22"/>
    </location>
</feature>
<dbReference type="AlphaFoldDB" id="J3P2U5"/>
<reference evidence="2" key="2">
    <citation type="submission" date="2010-07" db="EMBL/GenBank/DDBJ databases">
        <authorList>
            <consortium name="The Broad Institute Genome Sequencing Platform"/>
            <consortium name="Broad Institute Genome Sequencing Center for Infectious Disease"/>
            <person name="Ma L.-J."/>
            <person name="Dead R."/>
            <person name="Young S."/>
            <person name="Zeng Q."/>
            <person name="Koehrsen M."/>
            <person name="Alvarado L."/>
            <person name="Berlin A."/>
            <person name="Chapman S.B."/>
            <person name="Chen Z."/>
            <person name="Freedman E."/>
            <person name="Gellesch M."/>
            <person name="Goldberg J."/>
            <person name="Griggs A."/>
            <person name="Gujja S."/>
            <person name="Heilman E.R."/>
            <person name="Heiman D."/>
            <person name="Hepburn T."/>
            <person name="Howarth C."/>
            <person name="Jen D."/>
            <person name="Larson L."/>
            <person name="Mehta T."/>
            <person name="Neiman D."/>
            <person name="Pearson M."/>
            <person name="Roberts A."/>
            <person name="Saif S."/>
            <person name="Shea T."/>
            <person name="Shenoy N."/>
            <person name="Sisk P."/>
            <person name="Stolte C."/>
            <person name="Sykes S."/>
            <person name="Walk T."/>
            <person name="White J."/>
            <person name="Yandava C."/>
            <person name="Haas B."/>
            <person name="Nusbaum C."/>
            <person name="Birren B."/>
        </authorList>
    </citation>
    <scope>NUCLEOTIDE SEQUENCE</scope>
    <source>
        <strain evidence="2">R3-111a-1</strain>
    </source>
</reference>
<protein>
    <submittedName>
        <fullName evidence="2 3">Uncharacterized protein</fullName>
    </submittedName>
</protein>
<dbReference type="GeneID" id="20348295"/>
<organism evidence="2">
    <name type="scientific">Gaeumannomyces tritici (strain R3-111a-1)</name>
    <name type="common">Wheat and barley take-all root rot fungus</name>
    <name type="synonym">Gaeumannomyces graminis var. tritici</name>
    <dbReference type="NCBI Taxonomy" id="644352"/>
    <lineage>
        <taxon>Eukaryota</taxon>
        <taxon>Fungi</taxon>
        <taxon>Dikarya</taxon>
        <taxon>Ascomycota</taxon>
        <taxon>Pezizomycotina</taxon>
        <taxon>Sordariomycetes</taxon>
        <taxon>Sordariomycetidae</taxon>
        <taxon>Magnaporthales</taxon>
        <taxon>Magnaporthaceae</taxon>
        <taxon>Gaeumannomyces</taxon>
    </lineage>
</organism>
<evidence type="ECO:0000313" key="4">
    <source>
        <dbReference type="Proteomes" id="UP000006039"/>
    </source>
</evidence>
<reference evidence="4" key="1">
    <citation type="submission" date="2010-07" db="EMBL/GenBank/DDBJ databases">
        <title>The genome sequence of Gaeumannomyces graminis var. tritici strain R3-111a-1.</title>
        <authorList>
            <consortium name="The Broad Institute Genome Sequencing Platform"/>
            <person name="Ma L.-J."/>
            <person name="Dead R."/>
            <person name="Young S."/>
            <person name="Zeng Q."/>
            <person name="Koehrsen M."/>
            <person name="Alvarado L."/>
            <person name="Berlin A."/>
            <person name="Chapman S.B."/>
            <person name="Chen Z."/>
            <person name="Freedman E."/>
            <person name="Gellesch M."/>
            <person name="Goldberg J."/>
            <person name="Griggs A."/>
            <person name="Gujja S."/>
            <person name="Heilman E.R."/>
            <person name="Heiman D."/>
            <person name="Hepburn T."/>
            <person name="Howarth C."/>
            <person name="Jen D."/>
            <person name="Larson L."/>
            <person name="Mehta T."/>
            <person name="Neiman D."/>
            <person name="Pearson M."/>
            <person name="Roberts A."/>
            <person name="Saif S."/>
            <person name="Shea T."/>
            <person name="Shenoy N."/>
            <person name="Sisk P."/>
            <person name="Stolte C."/>
            <person name="Sykes S."/>
            <person name="Walk T."/>
            <person name="White J."/>
            <person name="Yandava C."/>
            <person name="Haas B."/>
            <person name="Nusbaum C."/>
            <person name="Birren B."/>
        </authorList>
    </citation>
    <scope>NUCLEOTIDE SEQUENCE [LARGE SCALE GENOMIC DNA]</scope>
    <source>
        <strain evidence="4">R3-111a-1</strain>
    </source>
</reference>
<feature type="compositionally biased region" description="Polar residues" evidence="1">
    <location>
        <begin position="1"/>
        <end position="10"/>
    </location>
</feature>
<dbReference type="Proteomes" id="UP000006039">
    <property type="component" value="Unassembled WGS sequence"/>
</dbReference>
<evidence type="ECO:0000313" key="2">
    <source>
        <dbReference type="EMBL" id="EJT73987.1"/>
    </source>
</evidence>
<accession>J3P2U5</accession>
<gene>
    <name evidence="3" type="primary">20348295</name>
    <name evidence="2" type="ORF">GGTG_07837</name>
</gene>
<sequence length="73" mass="7670">MPSNSFVSSSDDARLPLVRELDDGSVQNTSSHPNPTEISNRSSKRRVGVCSDRPGFTSGQHIASLALSGDALG</sequence>
<name>J3P2U5_GAET3</name>
<reference evidence="3" key="4">
    <citation type="journal article" date="2015" name="G3 (Bethesda)">
        <title>Genome sequences of three phytopathogenic species of the Magnaporthaceae family of fungi.</title>
        <authorList>
            <person name="Okagaki L.H."/>
            <person name="Nunes C.C."/>
            <person name="Sailsbery J."/>
            <person name="Clay B."/>
            <person name="Brown D."/>
            <person name="John T."/>
            <person name="Oh Y."/>
            <person name="Young N."/>
            <person name="Fitzgerald M."/>
            <person name="Haas B.J."/>
            <person name="Zeng Q."/>
            <person name="Young S."/>
            <person name="Adiconis X."/>
            <person name="Fan L."/>
            <person name="Levin J.Z."/>
            <person name="Mitchell T.K."/>
            <person name="Okubara P.A."/>
            <person name="Farman M.L."/>
            <person name="Kohn L.M."/>
            <person name="Birren B."/>
            <person name="Ma L.-J."/>
            <person name="Dean R.A."/>
        </authorList>
    </citation>
    <scope>NUCLEOTIDE SEQUENCE</scope>
    <source>
        <strain evidence="3">R3-111a-1</strain>
    </source>
</reference>
<feature type="compositionally biased region" description="Polar residues" evidence="1">
    <location>
        <begin position="25"/>
        <end position="41"/>
    </location>
</feature>
<evidence type="ECO:0000256" key="1">
    <source>
        <dbReference type="SAM" id="MobiDB-lite"/>
    </source>
</evidence>
<evidence type="ECO:0000313" key="3">
    <source>
        <dbReference type="EnsemblFungi" id="EJT73987"/>
    </source>
</evidence>
<proteinExistence type="predicted"/>
<dbReference type="RefSeq" id="XP_009223931.1">
    <property type="nucleotide sequence ID" value="XM_009225667.1"/>
</dbReference>
<dbReference type="EMBL" id="GL385398">
    <property type="protein sequence ID" value="EJT73987.1"/>
    <property type="molecule type" value="Genomic_DNA"/>
</dbReference>
<dbReference type="EnsemblFungi" id="EJT73987">
    <property type="protein sequence ID" value="EJT73987"/>
    <property type="gene ID" value="GGTG_07837"/>
</dbReference>
<reference evidence="3" key="5">
    <citation type="submission" date="2018-04" db="UniProtKB">
        <authorList>
            <consortium name="EnsemblFungi"/>
        </authorList>
    </citation>
    <scope>IDENTIFICATION</scope>
    <source>
        <strain evidence="3">R3-111a-1</strain>
    </source>
</reference>
<reference evidence="2" key="3">
    <citation type="submission" date="2010-09" db="EMBL/GenBank/DDBJ databases">
        <title>Annotation of Gaeumannomyces graminis var. tritici R3-111a-1.</title>
        <authorList>
            <consortium name="The Broad Institute Genome Sequencing Platform"/>
            <person name="Ma L.-J."/>
            <person name="Dead R."/>
            <person name="Young S.K."/>
            <person name="Zeng Q."/>
            <person name="Gargeya S."/>
            <person name="Fitzgerald M."/>
            <person name="Haas B."/>
            <person name="Abouelleil A."/>
            <person name="Alvarado L."/>
            <person name="Arachchi H.M."/>
            <person name="Berlin A."/>
            <person name="Brown A."/>
            <person name="Chapman S.B."/>
            <person name="Chen Z."/>
            <person name="Dunbar C."/>
            <person name="Freedman E."/>
            <person name="Gearin G."/>
            <person name="Gellesch M."/>
            <person name="Goldberg J."/>
            <person name="Griggs A."/>
            <person name="Gujja S."/>
            <person name="Heiman D."/>
            <person name="Howarth C."/>
            <person name="Larson L."/>
            <person name="Lui A."/>
            <person name="MacDonald P.J.P."/>
            <person name="Mehta T."/>
            <person name="Montmayeur A."/>
            <person name="Murphy C."/>
            <person name="Neiman D."/>
            <person name="Pearson M."/>
            <person name="Priest M."/>
            <person name="Roberts A."/>
            <person name="Saif S."/>
            <person name="Shea T."/>
            <person name="Shenoy N."/>
            <person name="Sisk P."/>
            <person name="Stolte C."/>
            <person name="Sykes S."/>
            <person name="Yandava C."/>
            <person name="Wortman J."/>
            <person name="Nusbaum C."/>
            <person name="Birren B."/>
        </authorList>
    </citation>
    <scope>NUCLEOTIDE SEQUENCE</scope>
    <source>
        <strain evidence="2">R3-111a-1</strain>
    </source>
</reference>
<keyword evidence="4" id="KW-1185">Reference proteome</keyword>
<dbReference type="HOGENOM" id="CLU_2704943_0_0_1"/>
<dbReference type="VEuPathDB" id="FungiDB:GGTG_07837"/>